<protein>
    <submittedName>
        <fullName evidence="2">Uncharacterized protein</fullName>
    </submittedName>
</protein>
<sequence>MEILGQVGGLLLRCRYKRIWRTARVFLGSSGTMWASTTTITMRATWSKPDLPGSERRRKSFKNRTTRTRRRLQKAARKMMSQRRLPPEMKAKEGLRLSIRKGRERLWPSSPQGRESEASRPKRNISLTPMMPRNRTTCLSRPYDLKARSAQKPWLLPRMRQTTTTNT</sequence>
<proteinExistence type="predicted"/>
<reference evidence="2" key="1">
    <citation type="submission" date="2019-01" db="EMBL/GenBank/DDBJ databases">
        <title>Draft genome sequences of three monokaryotic isolates of the white-rot basidiomycete fungus Dichomitus squalens.</title>
        <authorList>
            <consortium name="DOE Joint Genome Institute"/>
            <person name="Lopez S.C."/>
            <person name="Andreopoulos B."/>
            <person name="Pangilinan J."/>
            <person name="Lipzen A."/>
            <person name="Riley R."/>
            <person name="Ahrendt S."/>
            <person name="Ng V."/>
            <person name="Barry K."/>
            <person name="Daum C."/>
            <person name="Grigoriev I.V."/>
            <person name="Hilden K.S."/>
            <person name="Makela M.R."/>
            <person name="de Vries R.P."/>
        </authorList>
    </citation>
    <scope>NUCLEOTIDE SEQUENCE [LARGE SCALE GENOMIC DNA]</scope>
    <source>
        <strain evidence="2">OM18370.1</strain>
    </source>
</reference>
<dbReference type="EMBL" id="ML143387">
    <property type="protein sequence ID" value="TBU35001.1"/>
    <property type="molecule type" value="Genomic_DNA"/>
</dbReference>
<gene>
    <name evidence="2" type="ORF">BD311DRAFT_199500</name>
</gene>
<feature type="compositionally biased region" description="Basic residues" evidence="1">
    <location>
        <begin position="56"/>
        <end position="81"/>
    </location>
</feature>
<dbReference type="Proteomes" id="UP000292957">
    <property type="component" value="Unassembled WGS sequence"/>
</dbReference>
<accession>A0A4Q9N754</accession>
<organism evidence="2">
    <name type="scientific">Dichomitus squalens</name>
    <dbReference type="NCBI Taxonomy" id="114155"/>
    <lineage>
        <taxon>Eukaryota</taxon>
        <taxon>Fungi</taxon>
        <taxon>Dikarya</taxon>
        <taxon>Basidiomycota</taxon>
        <taxon>Agaricomycotina</taxon>
        <taxon>Agaricomycetes</taxon>
        <taxon>Polyporales</taxon>
        <taxon>Polyporaceae</taxon>
        <taxon>Dichomitus</taxon>
    </lineage>
</organism>
<evidence type="ECO:0000313" key="2">
    <source>
        <dbReference type="EMBL" id="TBU35001.1"/>
    </source>
</evidence>
<evidence type="ECO:0000256" key="1">
    <source>
        <dbReference type="SAM" id="MobiDB-lite"/>
    </source>
</evidence>
<name>A0A4Q9N754_9APHY</name>
<feature type="region of interest" description="Disordered" evidence="1">
    <location>
        <begin position="46"/>
        <end position="134"/>
    </location>
</feature>
<feature type="compositionally biased region" description="Basic and acidic residues" evidence="1">
    <location>
        <begin position="85"/>
        <end position="95"/>
    </location>
</feature>
<dbReference type="AlphaFoldDB" id="A0A4Q9N754"/>